<organism evidence="4 5">
    <name type="scientific">Fusibacter ferrireducens</name>
    <dbReference type="NCBI Taxonomy" id="2785058"/>
    <lineage>
        <taxon>Bacteria</taxon>
        <taxon>Bacillati</taxon>
        <taxon>Bacillota</taxon>
        <taxon>Clostridia</taxon>
        <taxon>Eubacteriales</taxon>
        <taxon>Eubacteriales Family XII. Incertae Sedis</taxon>
        <taxon>Fusibacter</taxon>
    </lineage>
</organism>
<dbReference type="InterPro" id="IPR042178">
    <property type="entry name" value="Serpin_sf_1"/>
</dbReference>
<dbReference type="InterPro" id="IPR036186">
    <property type="entry name" value="Serpin_sf"/>
</dbReference>
<evidence type="ECO:0000259" key="3">
    <source>
        <dbReference type="SMART" id="SM00093"/>
    </source>
</evidence>
<sequence>MNKKGNRNLRSLHTSVIVVLIVSLISLVGCTSDKDGITSVEGLVKAEESFKILNTENEEMDDTVKASIMSSNQMGFELIQEMAKRDQESNLLLSPTSLAFALAMLENGAEGETKSGILKVLGEEELEINERYNAWMNYLNALDSGEDLETPGIKMKVANSLWFRENLELKKEFVNTLGIFYNAQVYRSDFSDPKTVDQMNQWVEDQTNHLLKGTFDRIDADTIVYLMNTVYFKGTWIDEFHELATKEEPFFKTETDKTMVNMMHKTRRLAYQEDAQYQMTRLPYYGGSSLVLILPKGNLNDFLSTLKYDDLKKMIYSEPDQWQELDLSLPKFDYEVSNPLVDLLTEKGMGRAFSREEAEFGNMVEIKDENVYISSIFQNARIILDEKGTEAAAVTVVEAKTTSAMPSEPVTFKCDKPFLYLIKDDKTGAVLFVGIVREP</sequence>
<keyword evidence="5" id="KW-1185">Reference proteome</keyword>
<dbReference type="RefSeq" id="WP_194700700.1">
    <property type="nucleotide sequence ID" value="NZ_JADKNH010000002.1"/>
</dbReference>
<dbReference type="Proteomes" id="UP000614200">
    <property type="component" value="Unassembled WGS sequence"/>
</dbReference>
<gene>
    <name evidence="4" type="ORF">ISU02_05060</name>
</gene>
<dbReference type="EMBL" id="JADKNH010000002">
    <property type="protein sequence ID" value="MBF4692473.1"/>
    <property type="molecule type" value="Genomic_DNA"/>
</dbReference>
<dbReference type="SMART" id="SM00093">
    <property type="entry name" value="SERPIN"/>
    <property type="match status" value="1"/>
</dbReference>
<dbReference type="InterPro" id="IPR042185">
    <property type="entry name" value="Serpin_sf_2"/>
</dbReference>
<dbReference type="CDD" id="cd19589">
    <property type="entry name" value="serpin_tengpin-like"/>
    <property type="match status" value="1"/>
</dbReference>
<dbReference type="PANTHER" id="PTHR11461:SF211">
    <property type="entry name" value="GH10112P-RELATED"/>
    <property type="match status" value="1"/>
</dbReference>
<keyword evidence="2" id="KW-0472">Membrane</keyword>
<dbReference type="Gene3D" id="2.30.39.10">
    <property type="entry name" value="Alpha-1-antitrypsin, domain 1"/>
    <property type="match status" value="1"/>
</dbReference>
<name>A0ABR9ZPT4_9FIRM</name>
<evidence type="ECO:0000313" key="4">
    <source>
        <dbReference type="EMBL" id="MBF4692473.1"/>
    </source>
</evidence>
<feature type="transmembrane region" description="Helical" evidence="2">
    <location>
        <begin position="12"/>
        <end position="29"/>
    </location>
</feature>
<dbReference type="InterPro" id="IPR023795">
    <property type="entry name" value="Serpin_CS"/>
</dbReference>
<accession>A0ABR9ZPT4</accession>
<dbReference type="PANTHER" id="PTHR11461">
    <property type="entry name" value="SERINE PROTEASE INHIBITOR, SERPIN"/>
    <property type="match status" value="1"/>
</dbReference>
<keyword evidence="2" id="KW-1133">Transmembrane helix</keyword>
<dbReference type="PROSITE" id="PS51257">
    <property type="entry name" value="PROKAR_LIPOPROTEIN"/>
    <property type="match status" value="1"/>
</dbReference>
<evidence type="ECO:0000256" key="1">
    <source>
        <dbReference type="RuleBase" id="RU000411"/>
    </source>
</evidence>
<dbReference type="PROSITE" id="PS00284">
    <property type="entry name" value="SERPIN"/>
    <property type="match status" value="1"/>
</dbReference>
<evidence type="ECO:0000256" key="2">
    <source>
        <dbReference type="SAM" id="Phobius"/>
    </source>
</evidence>
<dbReference type="InterPro" id="IPR023796">
    <property type="entry name" value="Serpin_dom"/>
</dbReference>
<keyword evidence="2" id="KW-0812">Transmembrane</keyword>
<proteinExistence type="inferred from homology"/>
<comment type="similarity">
    <text evidence="1">Belongs to the serpin family.</text>
</comment>
<evidence type="ECO:0000313" key="5">
    <source>
        <dbReference type="Proteomes" id="UP000614200"/>
    </source>
</evidence>
<comment type="caution">
    <text evidence="4">The sequence shown here is derived from an EMBL/GenBank/DDBJ whole genome shotgun (WGS) entry which is preliminary data.</text>
</comment>
<feature type="domain" description="Serpin" evidence="3">
    <location>
        <begin position="76"/>
        <end position="439"/>
    </location>
</feature>
<dbReference type="InterPro" id="IPR000215">
    <property type="entry name" value="Serpin_fam"/>
</dbReference>
<protein>
    <submittedName>
        <fullName evidence="4">Serpin family protein</fullName>
    </submittedName>
</protein>
<dbReference type="Gene3D" id="3.30.497.10">
    <property type="entry name" value="Antithrombin, subunit I, domain 2"/>
    <property type="match status" value="1"/>
</dbReference>
<dbReference type="SUPFAM" id="SSF56574">
    <property type="entry name" value="Serpins"/>
    <property type="match status" value="1"/>
</dbReference>
<dbReference type="Pfam" id="PF00079">
    <property type="entry name" value="Serpin"/>
    <property type="match status" value="1"/>
</dbReference>
<reference evidence="4 5" key="1">
    <citation type="submission" date="2020-11" db="EMBL/GenBank/DDBJ databases">
        <title>Fusibacter basophilias sp. nov.</title>
        <authorList>
            <person name="Qiu D."/>
        </authorList>
    </citation>
    <scope>NUCLEOTIDE SEQUENCE [LARGE SCALE GENOMIC DNA]</scope>
    <source>
        <strain evidence="4 5">Q10-2</strain>
    </source>
</reference>